<keyword evidence="4" id="KW-0808">Transferase</keyword>
<dbReference type="InterPro" id="IPR023981">
    <property type="entry name" value="MftF"/>
</dbReference>
<gene>
    <name evidence="6" type="primary">mftF</name>
    <name evidence="6" type="ORF">VSH64_10220</name>
</gene>
<dbReference type="Pfam" id="PF00535">
    <property type="entry name" value="Glycos_transf_2"/>
    <property type="match status" value="1"/>
</dbReference>
<dbReference type="InterPro" id="IPR029044">
    <property type="entry name" value="Nucleotide-diphossugar_trans"/>
</dbReference>
<reference evidence="6 7" key="1">
    <citation type="journal article" date="2015" name="Int. J. Syst. Evol. Microbiol.">
        <title>Amycolatopsis rhabdoformis sp. nov., an actinomycete isolated from a tropical forest soil.</title>
        <authorList>
            <person name="Souza W.R."/>
            <person name="Silva R.E."/>
            <person name="Goodfellow M."/>
            <person name="Busarakam K."/>
            <person name="Figueiro F.S."/>
            <person name="Ferreira D."/>
            <person name="Rodrigues-Filho E."/>
            <person name="Moraes L.A.B."/>
            <person name="Zucchi T.D."/>
        </authorList>
    </citation>
    <scope>NUCLEOTIDE SEQUENCE [LARGE SCALE GENOMIC DNA]</scope>
    <source>
        <strain evidence="6 7">NCIMB 14900</strain>
    </source>
</reference>
<dbReference type="EMBL" id="CP142149">
    <property type="protein sequence ID" value="WSE32479.1"/>
    <property type="molecule type" value="Genomic_DNA"/>
</dbReference>
<dbReference type="PANTHER" id="PTHR43179">
    <property type="entry name" value="RHAMNOSYLTRANSFERASE WBBL"/>
    <property type="match status" value="1"/>
</dbReference>
<evidence type="ECO:0000313" key="7">
    <source>
        <dbReference type="Proteomes" id="UP001330812"/>
    </source>
</evidence>
<proteinExistence type="inferred from homology"/>
<evidence type="ECO:0000313" key="6">
    <source>
        <dbReference type="EMBL" id="WSE32479.1"/>
    </source>
</evidence>
<protein>
    <submittedName>
        <fullName evidence="6">Mycofactocin biosynthesis glycosyltransferase MftF</fullName>
    </submittedName>
</protein>
<evidence type="ECO:0000256" key="3">
    <source>
        <dbReference type="ARBA" id="ARBA00022676"/>
    </source>
</evidence>
<dbReference type="RefSeq" id="WP_326835286.1">
    <property type="nucleotide sequence ID" value="NZ_CP142149.1"/>
</dbReference>
<organism evidence="6 7">
    <name type="scientific">Amycolatopsis rhabdoformis</name>
    <dbReference type="NCBI Taxonomy" id="1448059"/>
    <lineage>
        <taxon>Bacteria</taxon>
        <taxon>Bacillati</taxon>
        <taxon>Actinomycetota</taxon>
        <taxon>Actinomycetes</taxon>
        <taxon>Pseudonocardiales</taxon>
        <taxon>Pseudonocardiaceae</taxon>
        <taxon>Amycolatopsis</taxon>
    </lineage>
</organism>
<feature type="domain" description="Glycosyltransferase 2-like" evidence="5">
    <location>
        <begin position="84"/>
        <end position="240"/>
    </location>
</feature>
<dbReference type="PANTHER" id="PTHR43179:SF12">
    <property type="entry name" value="GALACTOFURANOSYLTRANSFERASE GLFT2"/>
    <property type="match status" value="1"/>
</dbReference>
<evidence type="ECO:0000256" key="2">
    <source>
        <dbReference type="ARBA" id="ARBA00006739"/>
    </source>
</evidence>
<comment type="pathway">
    <text evidence="1">Cell wall biogenesis; cell wall polysaccharide biosynthesis.</text>
</comment>
<evidence type="ECO:0000256" key="1">
    <source>
        <dbReference type="ARBA" id="ARBA00004776"/>
    </source>
</evidence>
<evidence type="ECO:0000259" key="5">
    <source>
        <dbReference type="Pfam" id="PF00535"/>
    </source>
</evidence>
<dbReference type="SUPFAM" id="SSF53448">
    <property type="entry name" value="Nucleotide-diphospho-sugar transferases"/>
    <property type="match status" value="1"/>
</dbReference>
<name>A0ABZ1IG02_9PSEU</name>
<sequence length="468" mass="49533">MIPPLPVGFRVELDPGTKQLTDALWFGGSPARVLRLTAAGQKAWRTLENGPVDSPATGALARRFTDAGLAHPVPPEPAAPPDVTIVVPVHERAAALGRCLEALGGRHPVLVVDDASADAAGIAAVAAAHGAKLVRRTVNGGPAAARNTALEHVGAELVAFLDSDCVPSPEWTDRLAAHFADPLLAAIAPRILPLAPDTWAGRYTRANGSLDLGGAQGRVVPGTRVSYVPTAALVVRRSALETRAFDESMRVGEDVDLVWRLHQAGLRVRYDPSAHLGHEEPATWRGLLSRRFRYGTSAAPLAQRHPDAAAPLVLHPWPALTVAGLLARRPLVAAAGFAGAVLTMRETLRQGDIPTDGVTRAMATAVHQTWLGTGRYSTQFAAPALAAVLAVGGRHRLAAASLLLGPPLAGWLSRRPDLDPVRYSAAAIADDLAYGTGVWAGCLTHRTAAPLRPRVAWRPLRVDRKERR</sequence>
<dbReference type="Gene3D" id="3.90.550.10">
    <property type="entry name" value="Spore Coat Polysaccharide Biosynthesis Protein SpsA, Chain A"/>
    <property type="match status" value="1"/>
</dbReference>
<dbReference type="InterPro" id="IPR001173">
    <property type="entry name" value="Glyco_trans_2-like"/>
</dbReference>
<keyword evidence="7" id="KW-1185">Reference proteome</keyword>
<accession>A0ABZ1IG02</accession>
<keyword evidence="3" id="KW-0328">Glycosyltransferase</keyword>
<comment type="similarity">
    <text evidence="2">Belongs to the glycosyltransferase 2 family.</text>
</comment>
<dbReference type="NCBIfam" id="TIGR03965">
    <property type="entry name" value="mycofact_glyco"/>
    <property type="match status" value="1"/>
</dbReference>
<dbReference type="Proteomes" id="UP001330812">
    <property type="component" value="Chromosome"/>
</dbReference>
<evidence type="ECO:0000256" key="4">
    <source>
        <dbReference type="ARBA" id="ARBA00022679"/>
    </source>
</evidence>